<keyword evidence="2" id="KW-1185">Reference proteome</keyword>
<sequence>MEEIMGAMRATSVCNEYDKPDVDRWLACDSEDQGFQIMNDEEIIELISKQPADTEEEDKHGEEKESEQTAFASHSNAFGYLERPRDGTKGKTNAIRGDSCV</sequence>
<name>A0A5S6QDY1_TRIMR</name>
<evidence type="ECO:0000256" key="1">
    <source>
        <dbReference type="SAM" id="MobiDB-lite"/>
    </source>
</evidence>
<evidence type="ECO:0000313" key="3">
    <source>
        <dbReference type="WBParaSite" id="TMUE_1000005305.1"/>
    </source>
</evidence>
<protein>
    <submittedName>
        <fullName evidence="3">Uncharacterized protein</fullName>
    </submittedName>
</protein>
<feature type="compositionally biased region" description="Basic and acidic residues" evidence="1">
    <location>
        <begin position="57"/>
        <end position="67"/>
    </location>
</feature>
<organism evidence="2 3">
    <name type="scientific">Trichuris muris</name>
    <name type="common">Mouse whipworm</name>
    <dbReference type="NCBI Taxonomy" id="70415"/>
    <lineage>
        <taxon>Eukaryota</taxon>
        <taxon>Metazoa</taxon>
        <taxon>Ecdysozoa</taxon>
        <taxon>Nematoda</taxon>
        <taxon>Enoplea</taxon>
        <taxon>Dorylaimia</taxon>
        <taxon>Trichinellida</taxon>
        <taxon>Trichuridae</taxon>
        <taxon>Trichuris</taxon>
    </lineage>
</organism>
<accession>A0A5S6QDY1</accession>
<proteinExistence type="predicted"/>
<reference evidence="3" key="1">
    <citation type="submission" date="2019-12" db="UniProtKB">
        <authorList>
            <consortium name="WormBaseParasite"/>
        </authorList>
    </citation>
    <scope>IDENTIFICATION</scope>
</reference>
<dbReference type="Proteomes" id="UP000046395">
    <property type="component" value="Unassembled WGS sequence"/>
</dbReference>
<evidence type="ECO:0000313" key="2">
    <source>
        <dbReference type="Proteomes" id="UP000046395"/>
    </source>
</evidence>
<feature type="region of interest" description="Disordered" evidence="1">
    <location>
        <begin position="49"/>
        <end position="101"/>
    </location>
</feature>
<dbReference type="AlphaFoldDB" id="A0A5S6QDY1"/>
<dbReference type="WBParaSite" id="TMUE_1000005305.1">
    <property type="protein sequence ID" value="TMUE_1000005305.1"/>
    <property type="gene ID" value="WBGene00289363"/>
</dbReference>